<comment type="caution">
    <text evidence="1">The sequence shown here is derived from an EMBL/GenBank/DDBJ whole genome shotgun (WGS) entry which is preliminary data.</text>
</comment>
<evidence type="ECO:0008006" key="3">
    <source>
        <dbReference type="Google" id="ProtNLM"/>
    </source>
</evidence>
<accession>A0AA41VQM0</accession>
<dbReference type="InterPro" id="IPR036866">
    <property type="entry name" value="RibonucZ/Hydroxyglut_hydro"/>
</dbReference>
<dbReference type="EMBL" id="JAJJMA010272514">
    <property type="protein sequence ID" value="MCL7045686.1"/>
    <property type="molecule type" value="Genomic_DNA"/>
</dbReference>
<dbReference type="SUPFAM" id="SSF56281">
    <property type="entry name" value="Metallo-hydrolase/oxidoreductase"/>
    <property type="match status" value="1"/>
</dbReference>
<feature type="non-terminal residue" evidence="1">
    <location>
        <position position="170"/>
    </location>
</feature>
<dbReference type="Proteomes" id="UP001177140">
    <property type="component" value="Unassembled WGS sequence"/>
</dbReference>
<sequence length="170" mass="19284">MAGEGVLAAMKDVSIINYQHRFAGVKRQSDFHKKAFGIGKSNQSDFHKKAFGIGKSNLSTTTKTTTTTTKMVSMKLERQRRTQNVEGDFFVGYYDCGYHSEASYGATSYFITHPDGNILVDSPRYTERLARRIETLGGVRYMFLTHKDDVADHDKWSKRLGCDRVLHSQD</sequence>
<reference evidence="1" key="1">
    <citation type="submission" date="2022-03" db="EMBL/GenBank/DDBJ databases">
        <title>A functionally conserved STORR gene fusion in Papaver species that diverged 16.8 million years ago.</title>
        <authorList>
            <person name="Catania T."/>
        </authorList>
    </citation>
    <scope>NUCLEOTIDE SEQUENCE</scope>
    <source>
        <strain evidence="1">S-191538</strain>
    </source>
</reference>
<dbReference type="PANTHER" id="PTHR42773:SF1">
    <property type="entry name" value="METALLO-BETA-LACTAMASE FAMILY PROTEIN"/>
    <property type="match status" value="1"/>
</dbReference>
<dbReference type="PANTHER" id="PTHR42773">
    <property type="entry name" value="METALLO-BETA-LACTAMASE-RELATED"/>
    <property type="match status" value="1"/>
</dbReference>
<keyword evidence="2" id="KW-1185">Reference proteome</keyword>
<protein>
    <recommendedName>
        <fullName evidence="3">Metallo-beta-lactamase domain-containing protein</fullName>
    </recommendedName>
</protein>
<evidence type="ECO:0000313" key="2">
    <source>
        <dbReference type="Proteomes" id="UP001177140"/>
    </source>
</evidence>
<organism evidence="1 2">
    <name type="scientific">Papaver nudicaule</name>
    <name type="common">Iceland poppy</name>
    <dbReference type="NCBI Taxonomy" id="74823"/>
    <lineage>
        <taxon>Eukaryota</taxon>
        <taxon>Viridiplantae</taxon>
        <taxon>Streptophyta</taxon>
        <taxon>Embryophyta</taxon>
        <taxon>Tracheophyta</taxon>
        <taxon>Spermatophyta</taxon>
        <taxon>Magnoliopsida</taxon>
        <taxon>Ranunculales</taxon>
        <taxon>Papaveraceae</taxon>
        <taxon>Papaveroideae</taxon>
        <taxon>Papaver</taxon>
    </lineage>
</organism>
<name>A0AA41VQM0_PAPNU</name>
<proteinExistence type="predicted"/>
<evidence type="ECO:0000313" key="1">
    <source>
        <dbReference type="EMBL" id="MCL7045686.1"/>
    </source>
</evidence>
<dbReference type="AlphaFoldDB" id="A0AA41VQM0"/>
<dbReference type="Gene3D" id="3.60.15.10">
    <property type="entry name" value="Ribonuclease Z/Hydroxyacylglutathione hydrolase-like"/>
    <property type="match status" value="1"/>
</dbReference>
<gene>
    <name evidence="1" type="ORF">MKW94_023866</name>
</gene>